<dbReference type="PANTHER" id="PTHR42928:SF5">
    <property type="entry name" value="BLR1237 PROTEIN"/>
    <property type="match status" value="1"/>
</dbReference>
<evidence type="ECO:0000256" key="1">
    <source>
        <dbReference type="ARBA" id="ARBA00006987"/>
    </source>
</evidence>
<dbReference type="EMBL" id="JACTNG010000007">
    <property type="protein sequence ID" value="MBO1080167.1"/>
    <property type="molecule type" value="Genomic_DNA"/>
</dbReference>
<proteinExistence type="inferred from homology"/>
<evidence type="ECO:0000313" key="4">
    <source>
        <dbReference type="Proteomes" id="UP001518989"/>
    </source>
</evidence>
<evidence type="ECO:0000256" key="2">
    <source>
        <dbReference type="SAM" id="SignalP"/>
    </source>
</evidence>
<organism evidence="3 4">
    <name type="scientific">Roseomonas haemaphysalidis</name>
    <dbReference type="NCBI Taxonomy" id="2768162"/>
    <lineage>
        <taxon>Bacteria</taxon>
        <taxon>Pseudomonadati</taxon>
        <taxon>Pseudomonadota</taxon>
        <taxon>Alphaproteobacteria</taxon>
        <taxon>Acetobacterales</taxon>
        <taxon>Roseomonadaceae</taxon>
        <taxon>Roseomonas</taxon>
    </lineage>
</organism>
<dbReference type="PIRSF" id="PIRSF017082">
    <property type="entry name" value="YflP"/>
    <property type="match status" value="1"/>
</dbReference>
<feature type="chain" id="PRO_5045874750" evidence="2">
    <location>
        <begin position="24"/>
        <end position="324"/>
    </location>
</feature>
<dbReference type="RefSeq" id="WP_207417996.1">
    <property type="nucleotide sequence ID" value="NZ_CP061177.1"/>
</dbReference>
<comment type="caution">
    <text evidence="3">The sequence shown here is derived from an EMBL/GenBank/DDBJ whole genome shotgun (WGS) entry which is preliminary data.</text>
</comment>
<keyword evidence="4" id="KW-1185">Reference proteome</keyword>
<dbReference type="Proteomes" id="UP001518989">
    <property type="component" value="Unassembled WGS sequence"/>
</dbReference>
<comment type="similarity">
    <text evidence="1">Belongs to the UPF0065 (bug) family.</text>
</comment>
<sequence length="324" mass="34687">MPATRRTLMASAIALATPRLALAQAEDWPRRPIRMIVPYAPGGGADLTTRILCEAIRPMLGQPIIVENRAGANGVVGSEAVARSAPDGYTLVTVTNGHLANRYVMQSLPFDPLRDFTPIAMISNYPMMLAAGAAAPFGDLKGLLDYARAHPRDVSYGTSTAVSSFVGQSFARLSGVEMTEIPYRGGGPMMTDLIAGVLQVGWGSPETVLAQMSSGRLRILGISSTTRMQAAPEVPTIQEVGPKGFDHTAWIGFFGPAKLPPEIPARIAAALQQAVQNPATRQRLQEMGNLGIIEGPDAFRERNIREDQAWDKAAREGLLTRITG</sequence>
<dbReference type="Gene3D" id="3.40.190.10">
    <property type="entry name" value="Periplasmic binding protein-like II"/>
    <property type="match status" value="1"/>
</dbReference>
<dbReference type="PANTHER" id="PTHR42928">
    <property type="entry name" value="TRICARBOXYLATE-BINDING PROTEIN"/>
    <property type="match status" value="1"/>
</dbReference>
<accession>A0ABS3KRR6</accession>
<name>A0ABS3KRR6_9PROT</name>
<dbReference type="Pfam" id="PF03401">
    <property type="entry name" value="TctC"/>
    <property type="match status" value="1"/>
</dbReference>
<reference evidence="3 4" key="1">
    <citation type="submission" date="2020-09" db="EMBL/GenBank/DDBJ databases">
        <title>Roseomonas.</title>
        <authorList>
            <person name="Zhu W."/>
        </authorList>
    </citation>
    <scope>NUCLEOTIDE SEQUENCE [LARGE SCALE GENOMIC DNA]</scope>
    <source>
        <strain evidence="3 4">573</strain>
    </source>
</reference>
<feature type="signal peptide" evidence="2">
    <location>
        <begin position="1"/>
        <end position="23"/>
    </location>
</feature>
<gene>
    <name evidence="3" type="ORF">IAI61_14095</name>
</gene>
<keyword evidence="2" id="KW-0732">Signal</keyword>
<protein>
    <submittedName>
        <fullName evidence="3">Tripartite tricarboxylate transporter substrate binding protein</fullName>
    </submittedName>
</protein>
<dbReference type="CDD" id="cd07012">
    <property type="entry name" value="PBP2_Bug_TTT"/>
    <property type="match status" value="1"/>
</dbReference>
<dbReference type="InterPro" id="IPR005064">
    <property type="entry name" value="BUG"/>
</dbReference>
<dbReference type="Gene3D" id="3.40.190.150">
    <property type="entry name" value="Bordetella uptake gene, domain 1"/>
    <property type="match status" value="1"/>
</dbReference>
<dbReference type="InterPro" id="IPR042100">
    <property type="entry name" value="Bug_dom1"/>
</dbReference>
<evidence type="ECO:0000313" key="3">
    <source>
        <dbReference type="EMBL" id="MBO1080167.1"/>
    </source>
</evidence>